<evidence type="ECO:0000313" key="4">
    <source>
        <dbReference type="Proteomes" id="UP000274822"/>
    </source>
</evidence>
<protein>
    <submittedName>
        <fullName evidence="3">Uncharacterized protein</fullName>
    </submittedName>
</protein>
<dbReference type="AlphaFoldDB" id="A0A433QPR1"/>
<organism evidence="3 4">
    <name type="scientific">Jimgerdemannia flammicorona</name>
    <dbReference type="NCBI Taxonomy" id="994334"/>
    <lineage>
        <taxon>Eukaryota</taxon>
        <taxon>Fungi</taxon>
        <taxon>Fungi incertae sedis</taxon>
        <taxon>Mucoromycota</taxon>
        <taxon>Mucoromycotina</taxon>
        <taxon>Endogonomycetes</taxon>
        <taxon>Endogonales</taxon>
        <taxon>Endogonaceae</taxon>
        <taxon>Jimgerdemannia</taxon>
    </lineage>
</organism>
<comment type="similarity">
    <text evidence="1">Belongs to the short-chain dehydrogenases/reductases (SDR) family.</text>
</comment>
<reference evidence="3 4" key="1">
    <citation type="journal article" date="2018" name="New Phytol.">
        <title>Phylogenomics of Endogonaceae and evolution of mycorrhizas within Mucoromycota.</title>
        <authorList>
            <person name="Chang Y."/>
            <person name="Desiro A."/>
            <person name="Na H."/>
            <person name="Sandor L."/>
            <person name="Lipzen A."/>
            <person name="Clum A."/>
            <person name="Barry K."/>
            <person name="Grigoriev I.V."/>
            <person name="Martin F.M."/>
            <person name="Stajich J.E."/>
            <person name="Smith M.E."/>
            <person name="Bonito G."/>
            <person name="Spatafora J.W."/>
        </authorList>
    </citation>
    <scope>NUCLEOTIDE SEQUENCE [LARGE SCALE GENOMIC DNA]</scope>
    <source>
        <strain evidence="3 4">AD002</strain>
    </source>
</reference>
<dbReference type="InterPro" id="IPR002347">
    <property type="entry name" value="SDR_fam"/>
</dbReference>
<evidence type="ECO:0000256" key="2">
    <source>
        <dbReference type="ARBA" id="ARBA00023002"/>
    </source>
</evidence>
<sequence length="134" mass="14691">MWTIPSSVAEGVHVVTADAAQVTIDKIVTHADGKPRAIAVNADVSKENSWLIRRWRIMGKLNIMFNSTGIEERIWDLITLNVKGVWFGCKYSIQAMHTSVDESIINTASSMAIMVAATPQLAYTAFKGVLLALT</sequence>
<gene>
    <name evidence="3" type="ORF">BC938DRAFT_477104</name>
</gene>
<evidence type="ECO:0000256" key="1">
    <source>
        <dbReference type="ARBA" id="ARBA00006484"/>
    </source>
</evidence>
<keyword evidence="2" id="KW-0560">Oxidoreductase</keyword>
<proteinExistence type="inferred from homology"/>
<dbReference type="Proteomes" id="UP000274822">
    <property type="component" value="Unassembled WGS sequence"/>
</dbReference>
<evidence type="ECO:0000313" key="3">
    <source>
        <dbReference type="EMBL" id="RUS31772.1"/>
    </source>
</evidence>
<dbReference type="PANTHER" id="PTHR43180:SF63">
    <property type="entry name" value="DEHYDROGENASE_REDUCTASE FAMILY PROTEIN, PUTATIVE (AFU_ORTHOLOGUE AFUA_6G03520)-RELATED"/>
    <property type="match status" value="1"/>
</dbReference>
<dbReference type="Pfam" id="PF00106">
    <property type="entry name" value="adh_short"/>
    <property type="match status" value="1"/>
</dbReference>
<dbReference type="PANTHER" id="PTHR43180">
    <property type="entry name" value="3-OXOACYL-(ACYL-CARRIER-PROTEIN) REDUCTASE (AFU_ORTHOLOGUE AFUA_6G11210)"/>
    <property type="match status" value="1"/>
</dbReference>
<name>A0A433QPR1_9FUNG</name>
<dbReference type="SUPFAM" id="SSF51735">
    <property type="entry name" value="NAD(P)-binding Rossmann-fold domains"/>
    <property type="match status" value="1"/>
</dbReference>
<keyword evidence="4" id="KW-1185">Reference proteome</keyword>
<comment type="caution">
    <text evidence="3">The sequence shown here is derived from an EMBL/GenBank/DDBJ whole genome shotgun (WGS) entry which is preliminary data.</text>
</comment>
<dbReference type="GO" id="GO:0016491">
    <property type="term" value="F:oxidoreductase activity"/>
    <property type="evidence" value="ECO:0007669"/>
    <property type="project" value="UniProtKB-KW"/>
</dbReference>
<dbReference type="Gene3D" id="3.40.50.720">
    <property type="entry name" value="NAD(P)-binding Rossmann-like Domain"/>
    <property type="match status" value="1"/>
</dbReference>
<dbReference type="EMBL" id="RBNJ01002616">
    <property type="protein sequence ID" value="RUS31772.1"/>
    <property type="molecule type" value="Genomic_DNA"/>
</dbReference>
<dbReference type="InterPro" id="IPR036291">
    <property type="entry name" value="NAD(P)-bd_dom_sf"/>
</dbReference>
<accession>A0A433QPR1</accession>